<dbReference type="PANTHER" id="PTHR42734">
    <property type="entry name" value="METAL TRANSPORT SYSTEM ATP-BINDING PROTEIN TM_0124-RELATED"/>
    <property type="match status" value="1"/>
</dbReference>
<dbReference type="Pfam" id="PF00005">
    <property type="entry name" value="ABC_tran"/>
    <property type="match status" value="1"/>
</dbReference>
<keyword evidence="2" id="KW-0813">Transport</keyword>
<comment type="similarity">
    <text evidence="1">Belongs to the ABC transporter superfamily.</text>
</comment>
<dbReference type="InterPro" id="IPR017871">
    <property type="entry name" value="ABC_transporter-like_CS"/>
</dbReference>
<keyword evidence="4" id="KW-0067">ATP-binding</keyword>
<evidence type="ECO:0000256" key="2">
    <source>
        <dbReference type="ARBA" id="ARBA00022448"/>
    </source>
</evidence>
<dbReference type="PROSITE" id="PS50893">
    <property type="entry name" value="ABC_TRANSPORTER_2"/>
    <property type="match status" value="1"/>
</dbReference>
<dbReference type="PANTHER" id="PTHR42734:SF17">
    <property type="entry name" value="METAL TRANSPORT SYSTEM ATP-BINDING PROTEIN TM_0124-RELATED"/>
    <property type="match status" value="1"/>
</dbReference>
<feature type="domain" description="ABC transporter" evidence="5">
    <location>
        <begin position="42"/>
        <end position="263"/>
    </location>
</feature>
<reference evidence="6" key="1">
    <citation type="submission" date="2014-11" db="EMBL/GenBank/DDBJ databases">
        <authorList>
            <person name="Zhu J."/>
            <person name="Qi W."/>
            <person name="Song R."/>
        </authorList>
    </citation>
    <scope>NUCLEOTIDE SEQUENCE</scope>
</reference>
<name>A0A1B1TFB0_9ARCH</name>
<accession>A0A1B1TFB0</accession>
<dbReference type="GO" id="GO:0016887">
    <property type="term" value="F:ATP hydrolysis activity"/>
    <property type="evidence" value="ECO:0007669"/>
    <property type="project" value="InterPro"/>
</dbReference>
<dbReference type="SMART" id="SM00382">
    <property type="entry name" value="AAA"/>
    <property type="match status" value="1"/>
</dbReference>
<dbReference type="InterPro" id="IPR050153">
    <property type="entry name" value="Metal_Ion_Import_ABC"/>
</dbReference>
<dbReference type="InterPro" id="IPR003593">
    <property type="entry name" value="AAA+_ATPase"/>
</dbReference>
<dbReference type="GO" id="GO:0005524">
    <property type="term" value="F:ATP binding"/>
    <property type="evidence" value="ECO:0007669"/>
    <property type="project" value="UniProtKB-KW"/>
</dbReference>
<dbReference type="InterPro" id="IPR027417">
    <property type="entry name" value="P-loop_NTPase"/>
</dbReference>
<dbReference type="Gene3D" id="3.40.50.300">
    <property type="entry name" value="P-loop containing nucleotide triphosphate hydrolases"/>
    <property type="match status" value="1"/>
</dbReference>
<evidence type="ECO:0000256" key="4">
    <source>
        <dbReference type="ARBA" id="ARBA00022840"/>
    </source>
</evidence>
<sequence length="263" mass="29451">MQKHLNKNDLLALNRIILRSHGDGYLVVEKSPSRGGDEVQQIDPESVTLRGLSIGYDKPLVSDINKTIYPGDTIAILGSSGIGKTTLMRTIAGLIRPLSGEISHNYPKRGGIGYIPQRLGLVRHSTVRSNVALGARTRRSRWYPFWFPLDKKLKEDMDNAMRALKILDIADEPVRILSGGQQRRVAIARTLVQRPRIILADEFLGELDKENVNSIIAATKEIVDEIGATLVLIEHHEERAIELADRIWRIIDNNLIEEGDSNQ</sequence>
<evidence type="ECO:0000256" key="3">
    <source>
        <dbReference type="ARBA" id="ARBA00022741"/>
    </source>
</evidence>
<reference evidence="6" key="2">
    <citation type="journal article" date="2015" name="ISME J.">
        <title>A new class of marine Euryarchaeota group II from the Mediterranean deep chlorophyll maximum.</title>
        <authorList>
            <person name="Martin-Cuadrado A.B."/>
            <person name="Garcia-Heredia I."/>
            <person name="Molto A.G."/>
            <person name="Lopez-Ubeda R."/>
            <person name="Kimes N."/>
            <person name="Lopez-Garcia P."/>
            <person name="Moreira D."/>
            <person name="Rodriguez-Valera F."/>
        </authorList>
    </citation>
    <scope>NUCLEOTIDE SEQUENCE</scope>
</reference>
<proteinExistence type="inferred from homology"/>
<keyword evidence="3" id="KW-0547">Nucleotide-binding</keyword>
<evidence type="ECO:0000259" key="5">
    <source>
        <dbReference type="PROSITE" id="PS50893"/>
    </source>
</evidence>
<evidence type="ECO:0000256" key="1">
    <source>
        <dbReference type="ARBA" id="ARBA00005417"/>
    </source>
</evidence>
<dbReference type="AlphaFoldDB" id="A0A1B1TFB0"/>
<dbReference type="EMBL" id="KP211913">
    <property type="protein sequence ID" value="ANV80958.1"/>
    <property type="molecule type" value="Genomic_DNA"/>
</dbReference>
<protein>
    <recommendedName>
        <fullName evidence="5">ABC transporter domain-containing protein</fullName>
    </recommendedName>
</protein>
<dbReference type="InterPro" id="IPR003439">
    <property type="entry name" value="ABC_transporter-like_ATP-bd"/>
</dbReference>
<dbReference type="SUPFAM" id="SSF52540">
    <property type="entry name" value="P-loop containing nucleoside triphosphate hydrolases"/>
    <property type="match status" value="1"/>
</dbReference>
<evidence type="ECO:0000313" key="6">
    <source>
        <dbReference type="EMBL" id="ANV80958.1"/>
    </source>
</evidence>
<dbReference type="PROSITE" id="PS00211">
    <property type="entry name" value="ABC_TRANSPORTER_1"/>
    <property type="match status" value="1"/>
</dbReference>
<organism evidence="6">
    <name type="scientific">uncultured Poseidoniia archaeon</name>
    <dbReference type="NCBI Taxonomy" id="1697135"/>
    <lineage>
        <taxon>Archaea</taxon>
        <taxon>Methanobacteriati</taxon>
        <taxon>Thermoplasmatota</taxon>
        <taxon>Candidatus Poseidoniia</taxon>
        <taxon>environmental samples</taxon>
    </lineage>
</organism>